<dbReference type="PANTHER" id="PTHR22930">
    <property type="match status" value="1"/>
</dbReference>
<evidence type="ECO:0000259" key="8">
    <source>
        <dbReference type="Pfam" id="PF13359"/>
    </source>
</evidence>
<keyword evidence="4" id="KW-0540">Nuclease</keyword>
<dbReference type="GO" id="GO:0016787">
    <property type="term" value="F:hydrolase activity"/>
    <property type="evidence" value="ECO:0007669"/>
    <property type="project" value="UniProtKB-KW"/>
</dbReference>
<proteinExistence type="inferred from homology"/>
<comment type="subcellular location">
    <subcellularLocation>
        <location evidence="2">Nucleus</location>
    </subcellularLocation>
</comment>
<organism evidence="9 10">
    <name type="scientific">Aquatica leii</name>
    <dbReference type="NCBI Taxonomy" id="1421715"/>
    <lineage>
        <taxon>Eukaryota</taxon>
        <taxon>Metazoa</taxon>
        <taxon>Ecdysozoa</taxon>
        <taxon>Arthropoda</taxon>
        <taxon>Hexapoda</taxon>
        <taxon>Insecta</taxon>
        <taxon>Pterygota</taxon>
        <taxon>Neoptera</taxon>
        <taxon>Endopterygota</taxon>
        <taxon>Coleoptera</taxon>
        <taxon>Polyphaga</taxon>
        <taxon>Elateriformia</taxon>
        <taxon>Elateroidea</taxon>
        <taxon>Lampyridae</taxon>
        <taxon>Luciolinae</taxon>
        <taxon>Aquatica</taxon>
    </lineage>
</organism>
<evidence type="ECO:0000256" key="3">
    <source>
        <dbReference type="ARBA" id="ARBA00006958"/>
    </source>
</evidence>
<sequence>MTPAQFDQLLEMVGPTLQKHSNREPLSPSQRLALTLRYLSQGDSIFSIASGYKIGRSTASTVIREVTEVIWNVLNEVVLKPLKHDDFKKIERQFSEKWGLPHTLGAIDGKHVAIQCPQNSGSTFFNYKKHFSIVLLAVCDAHYNFMYVDIGAFGAQSDGGVLANSAFGKALANFELELPKEEALPRSNIKMPYFFVGDDAFPLGTHLMKPYKGANLPLGKAIFNYRLSRARRVIENAFGILVSRWRIFSRTIPSSATTVDGIIKATVCLHNFIKQKESNLPENKKKYCPQSLCDKETDDGIVEGEWRREVGTSNIVLEDITKMDRGGNNPGKAALELREKLTQYVISPAGALPGQINYVNRGRTKKN</sequence>
<evidence type="ECO:0000256" key="6">
    <source>
        <dbReference type="ARBA" id="ARBA00022801"/>
    </source>
</evidence>
<name>A0AAN7PIL7_9COLE</name>
<gene>
    <name evidence="9" type="ORF">RN001_003620</name>
</gene>
<evidence type="ECO:0000256" key="4">
    <source>
        <dbReference type="ARBA" id="ARBA00022722"/>
    </source>
</evidence>
<keyword evidence="6" id="KW-0378">Hydrolase</keyword>
<keyword evidence="10" id="KW-1185">Reference proteome</keyword>
<evidence type="ECO:0000313" key="10">
    <source>
        <dbReference type="Proteomes" id="UP001353858"/>
    </source>
</evidence>
<protein>
    <recommendedName>
        <fullName evidence="8">DDE Tnp4 domain-containing protein</fullName>
    </recommendedName>
</protein>
<dbReference type="GO" id="GO:0046872">
    <property type="term" value="F:metal ion binding"/>
    <property type="evidence" value="ECO:0007669"/>
    <property type="project" value="UniProtKB-KW"/>
</dbReference>
<evidence type="ECO:0000256" key="1">
    <source>
        <dbReference type="ARBA" id="ARBA00001968"/>
    </source>
</evidence>
<feature type="domain" description="DDE Tnp4" evidence="8">
    <location>
        <begin position="107"/>
        <end position="271"/>
    </location>
</feature>
<comment type="caution">
    <text evidence="9">The sequence shown here is derived from an EMBL/GenBank/DDBJ whole genome shotgun (WGS) entry which is preliminary data.</text>
</comment>
<dbReference type="InterPro" id="IPR027806">
    <property type="entry name" value="HARBI1_dom"/>
</dbReference>
<dbReference type="AlphaFoldDB" id="A0AAN7PIL7"/>
<comment type="similarity">
    <text evidence="3">Belongs to the HARBI1 family.</text>
</comment>
<evidence type="ECO:0000256" key="5">
    <source>
        <dbReference type="ARBA" id="ARBA00022723"/>
    </source>
</evidence>
<dbReference type="Proteomes" id="UP001353858">
    <property type="component" value="Unassembled WGS sequence"/>
</dbReference>
<keyword evidence="5" id="KW-0479">Metal-binding</keyword>
<dbReference type="EMBL" id="JARPUR010000001">
    <property type="protein sequence ID" value="KAK4887349.1"/>
    <property type="molecule type" value="Genomic_DNA"/>
</dbReference>
<evidence type="ECO:0000256" key="7">
    <source>
        <dbReference type="ARBA" id="ARBA00023242"/>
    </source>
</evidence>
<keyword evidence="7" id="KW-0539">Nucleus</keyword>
<evidence type="ECO:0000256" key="2">
    <source>
        <dbReference type="ARBA" id="ARBA00004123"/>
    </source>
</evidence>
<dbReference type="InterPro" id="IPR045249">
    <property type="entry name" value="HARBI1-like"/>
</dbReference>
<dbReference type="GO" id="GO:0005634">
    <property type="term" value="C:nucleus"/>
    <property type="evidence" value="ECO:0007669"/>
    <property type="project" value="UniProtKB-SubCell"/>
</dbReference>
<dbReference type="PANTHER" id="PTHR22930:SF269">
    <property type="entry name" value="NUCLEASE HARBI1-LIKE PROTEIN"/>
    <property type="match status" value="1"/>
</dbReference>
<accession>A0AAN7PIL7</accession>
<dbReference type="GO" id="GO:0004518">
    <property type="term" value="F:nuclease activity"/>
    <property type="evidence" value="ECO:0007669"/>
    <property type="project" value="UniProtKB-KW"/>
</dbReference>
<dbReference type="Pfam" id="PF13359">
    <property type="entry name" value="DDE_Tnp_4"/>
    <property type="match status" value="1"/>
</dbReference>
<evidence type="ECO:0000313" key="9">
    <source>
        <dbReference type="EMBL" id="KAK4887349.1"/>
    </source>
</evidence>
<reference evidence="10" key="1">
    <citation type="submission" date="2023-01" db="EMBL/GenBank/DDBJ databases">
        <title>Key to firefly adult light organ development and bioluminescence: homeobox transcription factors regulate luciferase expression and transportation to peroxisome.</title>
        <authorList>
            <person name="Fu X."/>
        </authorList>
    </citation>
    <scope>NUCLEOTIDE SEQUENCE [LARGE SCALE GENOMIC DNA]</scope>
</reference>
<comment type="cofactor">
    <cofactor evidence="1">
        <name>a divalent metal cation</name>
        <dbReference type="ChEBI" id="CHEBI:60240"/>
    </cofactor>
</comment>